<evidence type="ECO:0000313" key="2">
    <source>
        <dbReference type="EMBL" id="KAH0811352.1"/>
    </source>
</evidence>
<evidence type="ECO:0000313" key="3">
    <source>
        <dbReference type="Proteomes" id="UP000719412"/>
    </source>
</evidence>
<sequence length="109" mass="12114">MCARLTSHLTYRAAWKLPPSLPKGHSPGAASEKYASAMHRSSIECLRVELAATGTVSMPETAGRQHLPLIPSRGHPDRAKNPARLPKFAETSETRPQRRRQKAINFQDM</sequence>
<organism evidence="2 3">
    <name type="scientific">Tenebrio molitor</name>
    <name type="common">Yellow mealworm beetle</name>
    <dbReference type="NCBI Taxonomy" id="7067"/>
    <lineage>
        <taxon>Eukaryota</taxon>
        <taxon>Metazoa</taxon>
        <taxon>Ecdysozoa</taxon>
        <taxon>Arthropoda</taxon>
        <taxon>Hexapoda</taxon>
        <taxon>Insecta</taxon>
        <taxon>Pterygota</taxon>
        <taxon>Neoptera</taxon>
        <taxon>Endopterygota</taxon>
        <taxon>Coleoptera</taxon>
        <taxon>Polyphaga</taxon>
        <taxon>Cucujiformia</taxon>
        <taxon>Tenebrionidae</taxon>
        <taxon>Tenebrio</taxon>
    </lineage>
</organism>
<reference evidence="2" key="1">
    <citation type="journal article" date="2020" name="J Insects Food Feed">
        <title>The yellow mealworm (Tenebrio molitor) genome: a resource for the emerging insects as food and feed industry.</title>
        <authorList>
            <person name="Eriksson T."/>
            <person name="Andere A."/>
            <person name="Kelstrup H."/>
            <person name="Emery V."/>
            <person name="Picard C."/>
        </authorList>
    </citation>
    <scope>NUCLEOTIDE SEQUENCE</scope>
    <source>
        <strain evidence="2">Stoneville</strain>
        <tissue evidence="2">Whole head</tissue>
    </source>
</reference>
<protein>
    <submittedName>
        <fullName evidence="2">Uncharacterized protein</fullName>
    </submittedName>
</protein>
<name>A0A8J6HC43_TENMO</name>
<dbReference type="AlphaFoldDB" id="A0A8J6HC43"/>
<feature type="region of interest" description="Disordered" evidence="1">
    <location>
        <begin position="57"/>
        <end position="109"/>
    </location>
</feature>
<proteinExistence type="predicted"/>
<evidence type="ECO:0000256" key="1">
    <source>
        <dbReference type="SAM" id="MobiDB-lite"/>
    </source>
</evidence>
<gene>
    <name evidence="2" type="ORF">GEV33_011439</name>
</gene>
<keyword evidence="3" id="KW-1185">Reference proteome</keyword>
<accession>A0A8J6HC43</accession>
<comment type="caution">
    <text evidence="2">The sequence shown here is derived from an EMBL/GenBank/DDBJ whole genome shotgun (WGS) entry which is preliminary data.</text>
</comment>
<dbReference type="Proteomes" id="UP000719412">
    <property type="component" value="Unassembled WGS sequence"/>
</dbReference>
<dbReference type="EMBL" id="JABDTM020026862">
    <property type="protein sequence ID" value="KAH0811352.1"/>
    <property type="molecule type" value="Genomic_DNA"/>
</dbReference>
<reference evidence="2" key="2">
    <citation type="submission" date="2021-08" db="EMBL/GenBank/DDBJ databases">
        <authorList>
            <person name="Eriksson T."/>
        </authorList>
    </citation>
    <scope>NUCLEOTIDE SEQUENCE</scope>
    <source>
        <strain evidence="2">Stoneville</strain>
        <tissue evidence="2">Whole head</tissue>
    </source>
</reference>